<organism evidence="1 2">
    <name type="scientific">Trametes sanguinea</name>
    <dbReference type="NCBI Taxonomy" id="158606"/>
    <lineage>
        <taxon>Eukaryota</taxon>
        <taxon>Fungi</taxon>
        <taxon>Dikarya</taxon>
        <taxon>Basidiomycota</taxon>
        <taxon>Agaricomycotina</taxon>
        <taxon>Agaricomycetes</taxon>
        <taxon>Polyporales</taxon>
        <taxon>Polyporaceae</taxon>
        <taxon>Trametes</taxon>
    </lineage>
</organism>
<sequence length="95" mass="10484">MATVRSNGRPEAEVIVNFLDGHSYSKGKVQEAFRALHLDKPYPKPTKATPSPFKADDLDMIGQAQEFDTTRVQAEKALAEAQGNVSEALKRLIEL</sequence>
<accession>A0ACC1PCD1</accession>
<comment type="caution">
    <text evidence="1">The sequence shown here is derived from an EMBL/GenBank/DDBJ whole genome shotgun (WGS) entry which is preliminary data.</text>
</comment>
<keyword evidence="2" id="KW-1185">Reference proteome</keyword>
<evidence type="ECO:0000313" key="2">
    <source>
        <dbReference type="Proteomes" id="UP001144978"/>
    </source>
</evidence>
<dbReference type="EMBL" id="JANSHE010002772">
    <property type="protein sequence ID" value="KAJ2989566.1"/>
    <property type="molecule type" value="Genomic_DNA"/>
</dbReference>
<proteinExistence type="predicted"/>
<name>A0ACC1PCD1_9APHY</name>
<evidence type="ECO:0000313" key="1">
    <source>
        <dbReference type="EMBL" id="KAJ2989566.1"/>
    </source>
</evidence>
<dbReference type="Proteomes" id="UP001144978">
    <property type="component" value="Unassembled WGS sequence"/>
</dbReference>
<protein>
    <submittedName>
        <fullName evidence="1">Uncharacterized protein</fullName>
    </submittedName>
</protein>
<reference evidence="1" key="1">
    <citation type="submission" date="2022-08" db="EMBL/GenBank/DDBJ databases">
        <title>Genome Sequence of Pycnoporus sanguineus.</title>
        <authorList>
            <person name="Buettner E."/>
        </authorList>
    </citation>
    <scope>NUCLEOTIDE SEQUENCE</scope>
    <source>
        <strain evidence="1">CG-C14</strain>
    </source>
</reference>
<gene>
    <name evidence="1" type="ORF">NUW54_g8743</name>
</gene>